<evidence type="ECO:0000313" key="4">
    <source>
        <dbReference type="WBParaSite" id="TASK_0000120901-mRNA-1"/>
    </source>
</evidence>
<sequence>MHYECDSNFSVTIVRGSLDGQMTVRNDTCYYDEVRKWGKPCIFRENKAEITLDDVLAQNLMALVNARPGLGLASTTFFAPRCEFPKPAPGSLIKDVGRDLRIFRGVFPGKTDGIRDRFTIAGGGTSLVVSVDYRQRAATGPACIAGGRPRMTVENTITSRALGAF</sequence>
<dbReference type="EMBL" id="UYRS01000266">
    <property type="protein sequence ID" value="VDK22679.1"/>
    <property type="molecule type" value="Genomic_DNA"/>
</dbReference>
<reference evidence="4" key="1">
    <citation type="submission" date="2017-02" db="UniProtKB">
        <authorList>
            <consortium name="WormBaseParasite"/>
        </authorList>
    </citation>
    <scope>IDENTIFICATION</scope>
</reference>
<keyword evidence="3" id="KW-1185">Reference proteome</keyword>
<protein>
    <submittedName>
        <fullName evidence="4">DUF5727 domain-containing protein</fullName>
    </submittedName>
</protein>
<feature type="domain" description="DUF5727" evidence="1">
    <location>
        <begin position="21"/>
        <end position="91"/>
    </location>
</feature>
<accession>A0A0R3VV21</accession>
<reference evidence="2 3" key="2">
    <citation type="submission" date="2018-11" db="EMBL/GenBank/DDBJ databases">
        <authorList>
            <consortium name="Pathogen Informatics"/>
        </authorList>
    </citation>
    <scope>NUCLEOTIDE SEQUENCE [LARGE SCALE GENOMIC DNA]</scope>
</reference>
<dbReference type="AlphaFoldDB" id="A0A0R3VV21"/>
<evidence type="ECO:0000313" key="2">
    <source>
        <dbReference type="EMBL" id="VDK22679.1"/>
    </source>
</evidence>
<evidence type="ECO:0000313" key="3">
    <source>
        <dbReference type="Proteomes" id="UP000282613"/>
    </source>
</evidence>
<proteinExistence type="predicted"/>
<name>A0A0R3VV21_TAEAS</name>
<dbReference type="WBParaSite" id="TASK_0000120901-mRNA-1">
    <property type="protein sequence ID" value="TASK_0000120901-mRNA-1"/>
    <property type="gene ID" value="TASK_0000120901"/>
</dbReference>
<organism evidence="4">
    <name type="scientific">Taenia asiatica</name>
    <name type="common">Asian tapeworm</name>
    <dbReference type="NCBI Taxonomy" id="60517"/>
    <lineage>
        <taxon>Eukaryota</taxon>
        <taxon>Metazoa</taxon>
        <taxon>Spiralia</taxon>
        <taxon>Lophotrochozoa</taxon>
        <taxon>Platyhelminthes</taxon>
        <taxon>Cestoda</taxon>
        <taxon>Eucestoda</taxon>
        <taxon>Cyclophyllidea</taxon>
        <taxon>Taeniidae</taxon>
        <taxon>Taenia</taxon>
    </lineage>
</organism>
<dbReference type="Proteomes" id="UP000282613">
    <property type="component" value="Unassembled WGS sequence"/>
</dbReference>
<dbReference type="Pfam" id="PF18997">
    <property type="entry name" value="DUF5727"/>
    <property type="match status" value="1"/>
</dbReference>
<dbReference type="InterPro" id="IPR043785">
    <property type="entry name" value="DUF5727"/>
</dbReference>
<gene>
    <name evidence="2" type="ORF">TASK_LOCUS1210</name>
</gene>
<evidence type="ECO:0000259" key="1">
    <source>
        <dbReference type="Pfam" id="PF18997"/>
    </source>
</evidence>